<dbReference type="EMBL" id="SNRW01003938">
    <property type="protein sequence ID" value="KAA6388555.1"/>
    <property type="molecule type" value="Genomic_DNA"/>
</dbReference>
<dbReference type="Proteomes" id="UP000324800">
    <property type="component" value="Unassembled WGS sequence"/>
</dbReference>
<dbReference type="AlphaFoldDB" id="A0A5J4W133"/>
<name>A0A5J4W133_9EUKA</name>
<gene>
    <name evidence="1" type="ORF">EZS28_015916</name>
</gene>
<protein>
    <submittedName>
        <fullName evidence="1">Uncharacterized protein</fullName>
    </submittedName>
</protein>
<sequence length="53" mass="6138">PRLFRIVRATAECWLPRLLCVTLTILTLRTVAHLIHANTYQHVAVLDVEWNSI</sequence>
<proteinExistence type="predicted"/>
<comment type="caution">
    <text evidence="1">The sequence shown here is derived from an EMBL/GenBank/DDBJ whole genome shotgun (WGS) entry which is preliminary data.</text>
</comment>
<evidence type="ECO:0000313" key="2">
    <source>
        <dbReference type="Proteomes" id="UP000324800"/>
    </source>
</evidence>
<accession>A0A5J4W133</accession>
<evidence type="ECO:0000313" key="1">
    <source>
        <dbReference type="EMBL" id="KAA6388555.1"/>
    </source>
</evidence>
<reference evidence="1 2" key="1">
    <citation type="submission" date="2019-03" db="EMBL/GenBank/DDBJ databases">
        <title>Single cell metagenomics reveals metabolic interactions within the superorganism composed of flagellate Streblomastix strix and complex community of Bacteroidetes bacteria on its surface.</title>
        <authorList>
            <person name="Treitli S.C."/>
            <person name="Kolisko M."/>
            <person name="Husnik F."/>
            <person name="Keeling P."/>
            <person name="Hampl V."/>
        </authorList>
    </citation>
    <scope>NUCLEOTIDE SEQUENCE [LARGE SCALE GENOMIC DNA]</scope>
    <source>
        <strain evidence="1">ST1C</strain>
    </source>
</reference>
<feature type="non-terminal residue" evidence="1">
    <location>
        <position position="1"/>
    </location>
</feature>
<organism evidence="1 2">
    <name type="scientific">Streblomastix strix</name>
    <dbReference type="NCBI Taxonomy" id="222440"/>
    <lineage>
        <taxon>Eukaryota</taxon>
        <taxon>Metamonada</taxon>
        <taxon>Preaxostyla</taxon>
        <taxon>Oxymonadida</taxon>
        <taxon>Streblomastigidae</taxon>
        <taxon>Streblomastix</taxon>
    </lineage>
</organism>